<dbReference type="AlphaFoldDB" id="A0A846X9C3"/>
<dbReference type="GO" id="GO:0017004">
    <property type="term" value="P:cytochrome complex assembly"/>
    <property type="evidence" value="ECO:0007669"/>
    <property type="project" value="InterPro"/>
</dbReference>
<dbReference type="PANTHER" id="PTHR31272:SF4">
    <property type="entry name" value="CYTOCHROME C-TYPE BIOGENESIS PROTEIN HI_1454-RELATED"/>
    <property type="match status" value="1"/>
</dbReference>
<keyword evidence="9" id="KW-1185">Reference proteome</keyword>
<dbReference type="PANTHER" id="PTHR31272">
    <property type="entry name" value="CYTOCHROME C-TYPE BIOGENESIS PROTEIN HI_1454-RELATED"/>
    <property type="match status" value="1"/>
</dbReference>
<protein>
    <submittedName>
        <fullName evidence="8">Cytochrome c biogenesis protein CcdA</fullName>
    </submittedName>
</protein>
<name>A0A846X9C3_9NOCA</name>
<dbReference type="InterPro" id="IPR051790">
    <property type="entry name" value="Cytochrome_c-biogenesis_DsbD"/>
</dbReference>
<dbReference type="Proteomes" id="UP000565715">
    <property type="component" value="Unassembled WGS sequence"/>
</dbReference>
<feature type="domain" description="Cytochrome C biogenesis protein transmembrane" evidence="7">
    <location>
        <begin position="6"/>
        <end position="174"/>
    </location>
</feature>
<evidence type="ECO:0000256" key="5">
    <source>
        <dbReference type="ARBA" id="ARBA00023136"/>
    </source>
</evidence>
<feature type="transmembrane region" description="Helical" evidence="6">
    <location>
        <begin position="74"/>
        <end position="94"/>
    </location>
</feature>
<feature type="transmembrane region" description="Helical" evidence="6">
    <location>
        <begin position="148"/>
        <end position="171"/>
    </location>
</feature>
<evidence type="ECO:0000256" key="4">
    <source>
        <dbReference type="ARBA" id="ARBA00022989"/>
    </source>
</evidence>
<dbReference type="InterPro" id="IPR003834">
    <property type="entry name" value="Cyt_c_assmbl_TM_dom"/>
</dbReference>
<gene>
    <name evidence="8" type="ORF">HGA13_05645</name>
</gene>
<feature type="transmembrane region" description="Helical" evidence="6">
    <location>
        <begin position="192"/>
        <end position="216"/>
    </location>
</feature>
<feature type="transmembrane region" description="Helical" evidence="6">
    <location>
        <begin position="6"/>
        <end position="33"/>
    </location>
</feature>
<keyword evidence="4 6" id="KW-1133">Transmembrane helix</keyword>
<evidence type="ECO:0000256" key="2">
    <source>
        <dbReference type="ARBA" id="ARBA00006143"/>
    </source>
</evidence>
<reference evidence="8 9" key="1">
    <citation type="submission" date="2020-04" db="EMBL/GenBank/DDBJ databases">
        <title>MicrobeNet Type strains.</title>
        <authorList>
            <person name="Nicholson A.C."/>
        </authorList>
    </citation>
    <scope>NUCLEOTIDE SEQUENCE [LARGE SCALE GENOMIC DNA]</scope>
    <source>
        <strain evidence="8 9">DSM 45078</strain>
    </source>
</reference>
<evidence type="ECO:0000256" key="3">
    <source>
        <dbReference type="ARBA" id="ARBA00022692"/>
    </source>
</evidence>
<evidence type="ECO:0000313" key="9">
    <source>
        <dbReference type="Proteomes" id="UP000565715"/>
    </source>
</evidence>
<accession>A0A846X9C3</accession>
<feature type="transmembrane region" description="Helical" evidence="6">
    <location>
        <begin position="244"/>
        <end position="263"/>
    </location>
</feature>
<comment type="subcellular location">
    <subcellularLocation>
        <location evidence="1">Membrane</location>
        <topology evidence="1">Multi-pass membrane protein</topology>
    </subcellularLocation>
</comment>
<keyword evidence="3 6" id="KW-0812">Transmembrane</keyword>
<evidence type="ECO:0000256" key="6">
    <source>
        <dbReference type="SAM" id="Phobius"/>
    </source>
</evidence>
<sequence length="275" mass="28649">MDIGYLGAFLGGILSLLSPCSVMLLPAFFAYAFSDPATLVARTGVFYLGLITTLVPLGVFAGTAGAFLNQNRGLLLTLVACVVIVFGAVQLAGIPIPGLSRTSRPGGDTGRAWTVYVLGTAYGVAGVCTGPILGSVLMIAAVGANPTYGAILLAVYAAGMALPLLALALAWKRWSAGLRAALTPRELTIGRWTNSWHAIISGLLSTALGVLLLFLARDPEAGGILAIADQYRIETGVAELGGQVSNIVVLLVCLGTGAAVWWLRRRRTRRQNLPT</sequence>
<dbReference type="Pfam" id="PF02683">
    <property type="entry name" value="DsbD_TM"/>
    <property type="match status" value="1"/>
</dbReference>
<dbReference type="EMBL" id="JAAXOO010000001">
    <property type="protein sequence ID" value="NKY32562.1"/>
    <property type="molecule type" value="Genomic_DNA"/>
</dbReference>
<evidence type="ECO:0000313" key="8">
    <source>
        <dbReference type="EMBL" id="NKY32562.1"/>
    </source>
</evidence>
<comment type="caution">
    <text evidence="8">The sequence shown here is derived from an EMBL/GenBank/DDBJ whole genome shotgun (WGS) entry which is preliminary data.</text>
</comment>
<keyword evidence="5 6" id="KW-0472">Membrane</keyword>
<organism evidence="8 9">
    <name type="scientific">Nocardia speluncae</name>
    <dbReference type="NCBI Taxonomy" id="419477"/>
    <lineage>
        <taxon>Bacteria</taxon>
        <taxon>Bacillati</taxon>
        <taxon>Actinomycetota</taxon>
        <taxon>Actinomycetes</taxon>
        <taxon>Mycobacteriales</taxon>
        <taxon>Nocardiaceae</taxon>
        <taxon>Nocardia</taxon>
    </lineage>
</organism>
<dbReference type="GO" id="GO:0016020">
    <property type="term" value="C:membrane"/>
    <property type="evidence" value="ECO:0007669"/>
    <property type="project" value="UniProtKB-SubCell"/>
</dbReference>
<feature type="transmembrane region" description="Helical" evidence="6">
    <location>
        <begin position="115"/>
        <end position="142"/>
    </location>
</feature>
<evidence type="ECO:0000259" key="7">
    <source>
        <dbReference type="Pfam" id="PF02683"/>
    </source>
</evidence>
<proteinExistence type="inferred from homology"/>
<comment type="similarity">
    <text evidence="2">Belongs to the DsbD family.</text>
</comment>
<feature type="transmembrane region" description="Helical" evidence="6">
    <location>
        <begin position="45"/>
        <end position="68"/>
    </location>
</feature>
<dbReference type="RefSeq" id="WP_068036990.1">
    <property type="nucleotide sequence ID" value="NZ_JAAXOO010000001.1"/>
</dbReference>
<evidence type="ECO:0000256" key="1">
    <source>
        <dbReference type="ARBA" id="ARBA00004141"/>
    </source>
</evidence>